<name>A0A0V1MNB5_9BILA</name>
<dbReference type="EMBL" id="JYDO01000068">
    <property type="protein sequence ID" value="KRZ73091.1"/>
    <property type="molecule type" value="Genomic_DNA"/>
</dbReference>
<dbReference type="Proteomes" id="UP000054843">
    <property type="component" value="Unassembled WGS sequence"/>
</dbReference>
<comment type="caution">
    <text evidence="1">The sequence shown here is derived from an EMBL/GenBank/DDBJ whole genome shotgun (WGS) entry which is preliminary data.</text>
</comment>
<evidence type="ECO:0000313" key="3">
    <source>
        <dbReference type="Proteomes" id="UP000054843"/>
    </source>
</evidence>
<organism evidence="1 3">
    <name type="scientific">Trichinella papuae</name>
    <dbReference type="NCBI Taxonomy" id="268474"/>
    <lineage>
        <taxon>Eukaryota</taxon>
        <taxon>Metazoa</taxon>
        <taxon>Ecdysozoa</taxon>
        <taxon>Nematoda</taxon>
        <taxon>Enoplea</taxon>
        <taxon>Dorylaimia</taxon>
        <taxon>Trichinellida</taxon>
        <taxon>Trichinellidae</taxon>
        <taxon>Trichinella</taxon>
    </lineage>
</organism>
<dbReference type="AlphaFoldDB" id="A0A0V1MNB5"/>
<proteinExistence type="predicted"/>
<keyword evidence="3" id="KW-1185">Reference proteome</keyword>
<sequence length="67" mass="7970">MTFICAFRWERECRISAKTYHFYSFATLMPHNLTNLPENCMGYHMTWTNLHVILNRECVPACKLARS</sequence>
<dbReference type="EMBL" id="JYDO01000044">
    <property type="protein sequence ID" value="KRZ74866.1"/>
    <property type="molecule type" value="Genomic_DNA"/>
</dbReference>
<accession>A0A0V1MNB5</accession>
<evidence type="ECO:0000313" key="2">
    <source>
        <dbReference type="EMBL" id="KRZ74866.1"/>
    </source>
</evidence>
<evidence type="ECO:0000313" key="1">
    <source>
        <dbReference type="EMBL" id="KRZ73091.1"/>
    </source>
</evidence>
<gene>
    <name evidence="2" type="ORF">T10_11437</name>
    <name evidence="1" type="ORF">T10_3321</name>
</gene>
<reference evidence="1 3" key="1">
    <citation type="submission" date="2015-01" db="EMBL/GenBank/DDBJ databases">
        <title>Evolution of Trichinella species and genotypes.</title>
        <authorList>
            <person name="Korhonen P.K."/>
            <person name="Edoardo P."/>
            <person name="Giuseppe L.R."/>
            <person name="Gasser R.B."/>
        </authorList>
    </citation>
    <scope>NUCLEOTIDE SEQUENCE [LARGE SCALE GENOMIC DNA]</scope>
    <source>
        <strain evidence="1">ISS1980</strain>
    </source>
</reference>
<protein>
    <submittedName>
        <fullName evidence="1">Uncharacterized protein</fullName>
    </submittedName>
</protein>